<keyword evidence="8" id="KW-1185">Reference proteome</keyword>
<evidence type="ECO:0000256" key="4">
    <source>
        <dbReference type="SAM" id="Coils"/>
    </source>
</evidence>
<organism evidence="7 8">
    <name type="scientific">Spirosoma endophyticum</name>
    <dbReference type="NCBI Taxonomy" id="662367"/>
    <lineage>
        <taxon>Bacteria</taxon>
        <taxon>Pseudomonadati</taxon>
        <taxon>Bacteroidota</taxon>
        <taxon>Cytophagia</taxon>
        <taxon>Cytophagales</taxon>
        <taxon>Cytophagaceae</taxon>
        <taxon>Spirosoma</taxon>
    </lineage>
</organism>
<accession>A0A1I1MFR5</accession>
<feature type="coiled-coil region" evidence="4">
    <location>
        <begin position="460"/>
        <end position="504"/>
    </location>
</feature>
<reference evidence="7 8" key="1">
    <citation type="submission" date="2016-10" db="EMBL/GenBank/DDBJ databases">
        <authorList>
            <person name="de Groot N.N."/>
        </authorList>
    </citation>
    <scope>NUCLEOTIDE SEQUENCE [LARGE SCALE GENOMIC DNA]</scope>
    <source>
        <strain evidence="7 8">DSM 26130</strain>
    </source>
</reference>
<dbReference type="PROSITE" id="PS50005">
    <property type="entry name" value="TPR"/>
    <property type="match status" value="2"/>
</dbReference>
<evidence type="ECO:0000256" key="3">
    <source>
        <dbReference type="PROSITE-ProRule" id="PRU00339"/>
    </source>
</evidence>
<dbReference type="PANTHER" id="PTHR43065">
    <property type="entry name" value="SENSOR HISTIDINE KINASE"/>
    <property type="match status" value="1"/>
</dbReference>
<dbReference type="SUPFAM" id="SSF48452">
    <property type="entry name" value="TPR-like"/>
    <property type="match status" value="2"/>
</dbReference>
<keyword evidence="3" id="KW-0802">TPR repeat</keyword>
<feature type="chain" id="PRO_5011663948" description="histidine kinase" evidence="5">
    <location>
        <begin position="20"/>
        <end position="766"/>
    </location>
</feature>
<dbReference type="InterPro" id="IPR005467">
    <property type="entry name" value="His_kinase_dom"/>
</dbReference>
<dbReference type="Gene3D" id="3.30.565.10">
    <property type="entry name" value="Histidine kinase-like ATPase, C-terminal domain"/>
    <property type="match status" value="1"/>
</dbReference>
<dbReference type="Pfam" id="PF02518">
    <property type="entry name" value="HATPase_c"/>
    <property type="match status" value="1"/>
</dbReference>
<dbReference type="InterPro" id="IPR011990">
    <property type="entry name" value="TPR-like_helical_dom_sf"/>
</dbReference>
<gene>
    <name evidence="7" type="ORF">SAMN05216167_102563</name>
</gene>
<protein>
    <recommendedName>
        <fullName evidence="2">histidine kinase</fullName>
        <ecNumber evidence="2">2.7.13.3</ecNumber>
    </recommendedName>
</protein>
<dbReference type="InterPro" id="IPR019734">
    <property type="entry name" value="TPR_rpt"/>
</dbReference>
<dbReference type="EC" id="2.7.13.3" evidence="2"/>
<dbReference type="OrthoDB" id="9806995at2"/>
<feature type="repeat" description="TPR" evidence="3">
    <location>
        <begin position="198"/>
        <end position="231"/>
    </location>
</feature>
<proteinExistence type="predicted"/>
<keyword evidence="4" id="KW-0175">Coiled coil</keyword>
<dbReference type="AlphaFoldDB" id="A0A1I1MFR5"/>
<dbReference type="Pfam" id="PF13424">
    <property type="entry name" value="TPR_12"/>
    <property type="match status" value="2"/>
</dbReference>
<keyword evidence="5" id="KW-0732">Signal</keyword>
<feature type="repeat" description="TPR" evidence="3">
    <location>
        <begin position="158"/>
        <end position="191"/>
    </location>
</feature>
<evidence type="ECO:0000259" key="6">
    <source>
        <dbReference type="PROSITE" id="PS50109"/>
    </source>
</evidence>
<dbReference type="PROSITE" id="PS50109">
    <property type="entry name" value="HIS_KIN"/>
    <property type="match status" value="1"/>
</dbReference>
<dbReference type="InterPro" id="IPR004358">
    <property type="entry name" value="Sig_transdc_His_kin-like_C"/>
</dbReference>
<dbReference type="PRINTS" id="PR00344">
    <property type="entry name" value="BCTRLSENSOR"/>
</dbReference>
<name>A0A1I1MFR5_9BACT</name>
<evidence type="ECO:0000313" key="7">
    <source>
        <dbReference type="EMBL" id="SFC84284.1"/>
    </source>
</evidence>
<dbReference type="Proteomes" id="UP000198598">
    <property type="component" value="Unassembled WGS sequence"/>
</dbReference>
<dbReference type="STRING" id="662367.SAMN05216167_102563"/>
<dbReference type="Gene3D" id="1.10.287.130">
    <property type="match status" value="1"/>
</dbReference>
<evidence type="ECO:0000256" key="2">
    <source>
        <dbReference type="ARBA" id="ARBA00012438"/>
    </source>
</evidence>
<dbReference type="RefSeq" id="WP_093824636.1">
    <property type="nucleotide sequence ID" value="NZ_FOLQ01000002.1"/>
</dbReference>
<feature type="domain" description="Histidine kinase" evidence="6">
    <location>
        <begin position="513"/>
        <end position="759"/>
    </location>
</feature>
<dbReference type="EMBL" id="FOLQ01000002">
    <property type="protein sequence ID" value="SFC84284.1"/>
    <property type="molecule type" value="Genomic_DNA"/>
</dbReference>
<dbReference type="InterPro" id="IPR036890">
    <property type="entry name" value="HATPase_C_sf"/>
</dbReference>
<dbReference type="SUPFAM" id="SSF55874">
    <property type="entry name" value="ATPase domain of HSP90 chaperone/DNA topoisomerase II/histidine kinase"/>
    <property type="match status" value="1"/>
</dbReference>
<sequence>MKYFCTLLLLLTGGKPALAQTPKIDSLSRLIRQAKTDTARINLANAKTALLTQTNIDSSISLALKTIEQSKRINYKKGEAYARMHLSYNYSFKGNYAAAKANLKRAEALSLGDSAQLMRVYINYGTTYGMQSKYDSSIAFLEKSKVMAERLADSSALRRIYMNIGISYSMQSNLPQALQYLQKSLTIAEAQHDMGSQAFSLVNMANTYKTMGNVKESVQTYQKGLKLAKQESFKNVELNAYANLADIYDEMHNTQKAYETAIKAANLAKEIGDDGMQATSLAKAAKMLADQKKFAQADLLIKQAITIADASNQPLNIHQAYSNMGYILKRQDRCAEAIPFYEKSFAVLKETDIYDQQTGKSYEELAACYEQTGNFPRALATFRKSAAIADSVRSKENVQKTTELTMTYAFDKKQQVAQAEQQKQNVLAQARQRALQWGLGFVVLLAAVSFYAYRTKQKANLLLQFQKQQLETQKLQLEDQKKQLQTTLTELQQTQQELLQAEKMATMGKLTKGIVDRILNPLNYINNFSRTARELLGEIQAVTQKHQDSFSAEEQDELEETTTMLEQNLTKIHEHGNSTARILQDMQKLLKERSSSYVVTDINLYLTQQMDTSFKKALATHMPTVPIKLNVSLAPQALPVNLLPVEFGEVLDGLIDNSCYTLVEKCRRVKGFEPRLEVTTCLVDDQVQLQVRDNGRGIAQKEIAQLFSPFFTTKPTAKGTGLGLYTSKEVVEEYLQGQMRINSIENEYTQVTILLPLTSTFLTPVV</sequence>
<evidence type="ECO:0000256" key="1">
    <source>
        <dbReference type="ARBA" id="ARBA00000085"/>
    </source>
</evidence>
<comment type="catalytic activity">
    <reaction evidence="1">
        <text>ATP + protein L-histidine = ADP + protein N-phospho-L-histidine.</text>
        <dbReference type="EC" id="2.7.13.3"/>
    </reaction>
</comment>
<dbReference type="Gene3D" id="1.25.40.10">
    <property type="entry name" value="Tetratricopeptide repeat domain"/>
    <property type="match status" value="2"/>
</dbReference>
<feature type="signal peptide" evidence="5">
    <location>
        <begin position="1"/>
        <end position="19"/>
    </location>
</feature>
<dbReference type="InterPro" id="IPR003594">
    <property type="entry name" value="HATPase_dom"/>
</dbReference>
<dbReference type="SMART" id="SM00028">
    <property type="entry name" value="TPR"/>
    <property type="match status" value="7"/>
</dbReference>
<evidence type="ECO:0000256" key="5">
    <source>
        <dbReference type="SAM" id="SignalP"/>
    </source>
</evidence>
<dbReference type="Pfam" id="PF13181">
    <property type="entry name" value="TPR_8"/>
    <property type="match status" value="1"/>
</dbReference>
<dbReference type="SMART" id="SM00387">
    <property type="entry name" value="HATPase_c"/>
    <property type="match status" value="1"/>
</dbReference>
<dbReference type="GO" id="GO:0004673">
    <property type="term" value="F:protein histidine kinase activity"/>
    <property type="evidence" value="ECO:0007669"/>
    <property type="project" value="UniProtKB-EC"/>
</dbReference>
<evidence type="ECO:0000313" key="8">
    <source>
        <dbReference type="Proteomes" id="UP000198598"/>
    </source>
</evidence>